<feature type="region of interest" description="Disordered" evidence="1">
    <location>
        <begin position="169"/>
        <end position="207"/>
    </location>
</feature>
<gene>
    <name evidence="2" type="ORF">ODALV1_LOCUS7830</name>
</gene>
<feature type="compositionally biased region" description="Polar residues" evidence="1">
    <location>
        <begin position="173"/>
        <end position="183"/>
    </location>
</feature>
<keyword evidence="3" id="KW-1185">Reference proteome</keyword>
<feature type="region of interest" description="Disordered" evidence="1">
    <location>
        <begin position="222"/>
        <end position="276"/>
    </location>
</feature>
<feature type="region of interest" description="Disordered" evidence="1">
    <location>
        <begin position="1"/>
        <end position="25"/>
    </location>
</feature>
<feature type="compositionally biased region" description="Polar residues" evidence="1">
    <location>
        <begin position="231"/>
        <end position="257"/>
    </location>
</feature>
<comment type="caution">
    <text evidence="2">The sequence shown here is derived from an EMBL/GenBank/DDBJ whole genome shotgun (WGS) entry which is preliminary data.</text>
</comment>
<accession>A0ABP1QA80</accession>
<evidence type="ECO:0000313" key="2">
    <source>
        <dbReference type="EMBL" id="CAL8091104.1"/>
    </source>
</evidence>
<evidence type="ECO:0000313" key="3">
    <source>
        <dbReference type="Proteomes" id="UP001642540"/>
    </source>
</evidence>
<reference evidence="2 3" key="1">
    <citation type="submission" date="2024-08" db="EMBL/GenBank/DDBJ databases">
        <authorList>
            <person name="Cucini C."/>
            <person name="Frati F."/>
        </authorList>
    </citation>
    <scope>NUCLEOTIDE SEQUENCE [LARGE SCALE GENOMIC DNA]</scope>
</reference>
<feature type="region of interest" description="Disordered" evidence="1">
    <location>
        <begin position="289"/>
        <end position="336"/>
    </location>
</feature>
<dbReference type="EMBL" id="CAXLJM020000024">
    <property type="protein sequence ID" value="CAL8091104.1"/>
    <property type="molecule type" value="Genomic_DNA"/>
</dbReference>
<dbReference type="Proteomes" id="UP001642540">
    <property type="component" value="Unassembled WGS sequence"/>
</dbReference>
<sequence length="336" mass="37627">MASNSFPNLSFSSSSSESEVSRFEASIEQLRGTPVHRPHFLRPISPVHEEEDEYFEPPAGIREDFDIPLEERRRIPGCGINHHDIFDESVGAETAPIYPKPANFDHSSVEDLFDQFEHDHSPSALVGCGAFIKSHFQQRQYLPPQRHLPRYNMAPPEHLTLSSSISRLISRSGNQDQPNSSASDVRPRLLSPISTSSFSSDEDESVSGDLRRIHVSAVMSTPKRRIISHQPLRQHTLNSMSQQSDYYTPENSPSPTFDSFRPLHTSTFTSQSGSAVSSSELNSYNFRYSSQRENTSSSRDESVYHTPSNPAQLGATYSINHPPRDRSQASSSNPSH</sequence>
<organism evidence="2 3">
    <name type="scientific">Orchesella dallaii</name>
    <dbReference type="NCBI Taxonomy" id="48710"/>
    <lineage>
        <taxon>Eukaryota</taxon>
        <taxon>Metazoa</taxon>
        <taxon>Ecdysozoa</taxon>
        <taxon>Arthropoda</taxon>
        <taxon>Hexapoda</taxon>
        <taxon>Collembola</taxon>
        <taxon>Entomobryomorpha</taxon>
        <taxon>Entomobryoidea</taxon>
        <taxon>Orchesellidae</taxon>
        <taxon>Orchesellinae</taxon>
        <taxon>Orchesella</taxon>
    </lineage>
</organism>
<protein>
    <submittedName>
        <fullName evidence="2">Uncharacterized protein</fullName>
    </submittedName>
</protein>
<proteinExistence type="predicted"/>
<evidence type="ECO:0000256" key="1">
    <source>
        <dbReference type="SAM" id="MobiDB-lite"/>
    </source>
</evidence>
<feature type="compositionally biased region" description="Polar residues" evidence="1">
    <location>
        <begin position="305"/>
        <end position="319"/>
    </location>
</feature>
<name>A0ABP1QA80_9HEXA</name>
<feature type="compositionally biased region" description="Polar residues" evidence="1">
    <location>
        <begin position="264"/>
        <end position="276"/>
    </location>
</feature>